<gene>
    <name evidence="3" type="ORF">SteCoe_19564</name>
</gene>
<feature type="region of interest" description="Disordered" evidence="2">
    <location>
        <begin position="241"/>
        <end position="317"/>
    </location>
</feature>
<evidence type="ECO:0000256" key="1">
    <source>
        <dbReference type="SAM" id="Coils"/>
    </source>
</evidence>
<dbReference type="EMBL" id="MPUH01000432">
    <property type="protein sequence ID" value="OMJ80246.1"/>
    <property type="molecule type" value="Genomic_DNA"/>
</dbReference>
<keyword evidence="1" id="KW-0175">Coiled coil</keyword>
<comment type="caution">
    <text evidence="3">The sequence shown here is derived from an EMBL/GenBank/DDBJ whole genome shotgun (WGS) entry which is preliminary data.</text>
</comment>
<protein>
    <submittedName>
        <fullName evidence="3">Uncharacterized protein</fullName>
    </submittedName>
</protein>
<organism evidence="3 4">
    <name type="scientific">Stentor coeruleus</name>
    <dbReference type="NCBI Taxonomy" id="5963"/>
    <lineage>
        <taxon>Eukaryota</taxon>
        <taxon>Sar</taxon>
        <taxon>Alveolata</taxon>
        <taxon>Ciliophora</taxon>
        <taxon>Postciliodesmatophora</taxon>
        <taxon>Heterotrichea</taxon>
        <taxon>Heterotrichida</taxon>
        <taxon>Stentoridae</taxon>
        <taxon>Stentor</taxon>
    </lineage>
</organism>
<reference evidence="3 4" key="1">
    <citation type="submission" date="2016-11" db="EMBL/GenBank/DDBJ databases">
        <title>The macronuclear genome of Stentor coeruleus: a giant cell with tiny introns.</title>
        <authorList>
            <person name="Slabodnick M."/>
            <person name="Ruby J.G."/>
            <person name="Reiff S.B."/>
            <person name="Swart E.C."/>
            <person name="Gosai S."/>
            <person name="Prabakaran S."/>
            <person name="Witkowska E."/>
            <person name="Larue G.E."/>
            <person name="Fisher S."/>
            <person name="Freeman R.M."/>
            <person name="Gunawardena J."/>
            <person name="Chu W."/>
            <person name="Stover N.A."/>
            <person name="Gregory B.D."/>
            <person name="Nowacki M."/>
            <person name="Derisi J."/>
            <person name="Roy S.W."/>
            <person name="Marshall W.F."/>
            <person name="Sood P."/>
        </authorList>
    </citation>
    <scope>NUCLEOTIDE SEQUENCE [LARGE SCALE GENOMIC DNA]</scope>
    <source>
        <strain evidence="3">WM001</strain>
    </source>
</reference>
<name>A0A1R2BU13_9CILI</name>
<evidence type="ECO:0000256" key="2">
    <source>
        <dbReference type="SAM" id="MobiDB-lite"/>
    </source>
</evidence>
<accession>A0A1R2BU13</accession>
<dbReference type="AlphaFoldDB" id="A0A1R2BU13"/>
<sequence length="317" mass="37441">MSTSELLEQQMSKAKNKGKGLELDLGKLNKKQDFEKTLYEIFRQAFITNCHLDEASVTGEELETLEELSTEEVLENFKDLVNDLLNFKRDYRSTDKAELAQRSEQFENMLQKLEAEVRNHIRIEHQLKLHIENNQNKIEELEKYKTETEAKIIEYEERFRAENNKSVKPECSKDRVLQKFEVECSKLKNLLEDKVKECEKLKKELERSKTPKQPEKNSSSIEYLKKRLEEKAWELNKIQQIMKDKTEKNPGKLIERKKKKSMDDGNRNTPSPFRNRKETETTWSESRPSTAKKTPSRSHVRSISDQTRPISSKKMII</sequence>
<proteinExistence type="predicted"/>
<feature type="coiled-coil region" evidence="1">
    <location>
        <begin position="96"/>
        <end position="208"/>
    </location>
</feature>
<feature type="compositionally biased region" description="Basic and acidic residues" evidence="2">
    <location>
        <begin position="242"/>
        <end position="254"/>
    </location>
</feature>
<feature type="compositionally biased region" description="Polar residues" evidence="2">
    <location>
        <begin position="301"/>
        <end position="310"/>
    </location>
</feature>
<evidence type="ECO:0000313" key="4">
    <source>
        <dbReference type="Proteomes" id="UP000187209"/>
    </source>
</evidence>
<feature type="compositionally biased region" description="Polar residues" evidence="2">
    <location>
        <begin position="281"/>
        <end position="293"/>
    </location>
</feature>
<evidence type="ECO:0000313" key="3">
    <source>
        <dbReference type="EMBL" id="OMJ80246.1"/>
    </source>
</evidence>
<dbReference type="Proteomes" id="UP000187209">
    <property type="component" value="Unassembled WGS sequence"/>
</dbReference>
<keyword evidence="4" id="KW-1185">Reference proteome</keyword>